<reference evidence="2" key="1">
    <citation type="journal article" date="2019" name="Int. J. Syst. Evol. Microbiol.">
        <title>The Global Catalogue of Microorganisms (GCM) 10K type strain sequencing project: providing services to taxonomists for standard genome sequencing and annotation.</title>
        <authorList>
            <consortium name="The Broad Institute Genomics Platform"/>
            <consortium name="The Broad Institute Genome Sequencing Center for Infectious Disease"/>
            <person name="Wu L."/>
            <person name="Ma J."/>
        </authorList>
    </citation>
    <scope>NUCLEOTIDE SEQUENCE [LARGE SCALE GENOMIC DNA]</scope>
    <source>
        <strain evidence="2">CGMCC 1.16060</strain>
    </source>
</reference>
<dbReference type="Pfam" id="PF05635">
    <property type="entry name" value="23S_rRNA_IVP"/>
    <property type="match status" value="1"/>
</dbReference>
<organism evidence="1 2">
    <name type="scientific">Flavobacterium limi</name>
    <dbReference type="NCBI Taxonomy" id="2045105"/>
    <lineage>
        <taxon>Bacteria</taxon>
        <taxon>Pseudomonadati</taxon>
        <taxon>Bacteroidota</taxon>
        <taxon>Flavobacteriia</taxon>
        <taxon>Flavobacteriales</taxon>
        <taxon>Flavobacteriaceae</taxon>
        <taxon>Flavobacterium</taxon>
    </lineage>
</organism>
<gene>
    <name evidence="1" type="ORF">GCM10011518_20550</name>
</gene>
<dbReference type="EMBL" id="BMKP01000004">
    <property type="protein sequence ID" value="GGF11247.1"/>
    <property type="molecule type" value="Genomic_DNA"/>
</dbReference>
<evidence type="ECO:0000313" key="1">
    <source>
        <dbReference type="EMBL" id="GGF11247.1"/>
    </source>
</evidence>
<dbReference type="Proteomes" id="UP000655016">
    <property type="component" value="Unassembled WGS sequence"/>
</dbReference>
<dbReference type="InterPro" id="IPR036583">
    <property type="entry name" value="23S_rRNA_IVS_sf"/>
</dbReference>
<dbReference type="CDD" id="cd16377">
    <property type="entry name" value="23S_rRNA_IVP_like"/>
    <property type="match status" value="1"/>
</dbReference>
<evidence type="ECO:0000313" key="2">
    <source>
        <dbReference type="Proteomes" id="UP000655016"/>
    </source>
</evidence>
<sequence length="138" mass="16031">MDYFKSSKKLTFNFSSYLALKNMKHNFKNLKIWILAMEITNDIYKLTSSFPKSETYSLVSQMNRCSVSMPSNIAEGSNRGNKHFQHYLNISLGSSFELQTQLLIACQNDYVTKEKTEKLENKIIEFQRMTSGFISKLD</sequence>
<name>A0ABQ1U782_9FLAO</name>
<dbReference type="InterPro" id="IPR012657">
    <property type="entry name" value="23S_rRNA-intervening_sequence"/>
</dbReference>
<proteinExistence type="predicted"/>
<dbReference type="Gene3D" id="1.20.1440.60">
    <property type="entry name" value="23S rRNA-intervening sequence"/>
    <property type="match status" value="1"/>
</dbReference>
<protein>
    <submittedName>
        <fullName evidence="1">Four helix bundle protein</fullName>
    </submittedName>
</protein>
<dbReference type="NCBIfam" id="TIGR02436">
    <property type="entry name" value="four helix bundle protein"/>
    <property type="match status" value="1"/>
</dbReference>
<comment type="caution">
    <text evidence="1">The sequence shown here is derived from an EMBL/GenBank/DDBJ whole genome shotgun (WGS) entry which is preliminary data.</text>
</comment>
<dbReference type="PANTHER" id="PTHR38471">
    <property type="entry name" value="FOUR HELIX BUNDLE PROTEIN"/>
    <property type="match status" value="1"/>
</dbReference>
<dbReference type="SUPFAM" id="SSF158446">
    <property type="entry name" value="IVS-encoded protein-like"/>
    <property type="match status" value="1"/>
</dbReference>
<accession>A0ABQ1U782</accession>
<dbReference type="PANTHER" id="PTHR38471:SF2">
    <property type="entry name" value="FOUR HELIX BUNDLE PROTEIN"/>
    <property type="match status" value="1"/>
</dbReference>
<keyword evidence="2" id="KW-1185">Reference proteome</keyword>